<dbReference type="SUPFAM" id="SSF52540">
    <property type="entry name" value="P-loop containing nucleoside triphosphate hydrolases"/>
    <property type="match status" value="1"/>
</dbReference>
<evidence type="ECO:0000256" key="1">
    <source>
        <dbReference type="ARBA" id="ARBA00022612"/>
    </source>
</evidence>
<reference evidence="3" key="1">
    <citation type="submission" date="2017-02" db="EMBL/GenBank/DDBJ databases">
        <title>Delving into the versatile metabolic prowess of the omnipresent phylum Bacteroidetes.</title>
        <authorList>
            <person name="Nobu M.K."/>
            <person name="Mei R."/>
            <person name="Narihiro T."/>
            <person name="Kuroda K."/>
            <person name="Liu W.-T."/>
        </authorList>
    </citation>
    <scope>NUCLEOTIDE SEQUENCE</scope>
    <source>
        <strain evidence="3">ADurb.Bin131</strain>
    </source>
</reference>
<keyword evidence="1" id="KW-1188">Viral release from host cell</keyword>
<organism evidence="3">
    <name type="scientific">candidate division TA06 bacterium ADurb.Bin131</name>
    <dbReference type="NCBI Taxonomy" id="1852827"/>
    <lineage>
        <taxon>Bacteria</taxon>
        <taxon>Bacteria division TA06</taxon>
    </lineage>
</organism>
<feature type="domain" description="Terminase large subunit gp17-like C-terminal" evidence="2">
    <location>
        <begin position="256"/>
        <end position="397"/>
    </location>
</feature>
<proteinExistence type="predicted"/>
<dbReference type="Pfam" id="PF03237">
    <property type="entry name" value="Terminase_6N"/>
    <property type="match status" value="1"/>
</dbReference>
<dbReference type="Proteomes" id="UP000485562">
    <property type="component" value="Unassembled WGS sequence"/>
</dbReference>
<dbReference type="AlphaFoldDB" id="A0A1V6CF07"/>
<dbReference type="Gene3D" id="3.40.50.300">
    <property type="entry name" value="P-loop containing nucleotide triphosphate hydrolases"/>
    <property type="match status" value="1"/>
</dbReference>
<comment type="caution">
    <text evidence="3">The sequence shown here is derived from an EMBL/GenBank/DDBJ whole genome shotgun (WGS) entry which is preliminary data.</text>
</comment>
<evidence type="ECO:0000313" key="3">
    <source>
        <dbReference type="EMBL" id="OQB75487.1"/>
    </source>
</evidence>
<dbReference type="Gene3D" id="3.30.420.240">
    <property type="match status" value="1"/>
</dbReference>
<sequence length="413" mass="46463">MNEEAVIDIEAFDKQIEILNSPAKRKIIRAGRRAGKTVLSAILAAKKFSNGGRVLYAAPTQEQTERFWHTVRILLQGLIDAGLVVKNETLKTIERVRTEQRIKAKTAWNSDTLRGDYCDLLILDEMQLIDEMAWEEVGQPMLIDNDGDAVLIYTPPSHRSRSMSKARDKTYMAKLFKKAQADTTGRWKAFHFTSFDNPFISRTAIDEISKDMTSVSYKQEIMAEDIEDIPGALWKRKWFDEFRKDEIPELAKIVVAIDPATTSKATSDEVGIVCAGAGIDGRYYVLADRSGIMSPDAWGNRAINLYKEFNADRIIAEVNNGGDLVETVLRTIEPNIPYTAVVASRGKITRAEPVAAMYEQGKVSHIGNFEELETQCAEYIPGDKSPDRMDALVWAITYLMENSGKIKYFVDTI</sequence>
<evidence type="ECO:0000259" key="2">
    <source>
        <dbReference type="Pfam" id="PF17289"/>
    </source>
</evidence>
<protein>
    <submittedName>
        <fullName evidence="3">Terminase-like family protein</fullName>
    </submittedName>
</protein>
<dbReference type="InterPro" id="IPR027417">
    <property type="entry name" value="P-loop_NTPase"/>
</dbReference>
<dbReference type="Pfam" id="PF17289">
    <property type="entry name" value="Terminase_6C"/>
    <property type="match status" value="1"/>
</dbReference>
<dbReference type="InterPro" id="IPR035421">
    <property type="entry name" value="Terminase_6C"/>
</dbReference>
<accession>A0A1V6CF07</accession>
<gene>
    <name evidence="3" type="ORF">BWX89_00030</name>
</gene>
<dbReference type="EMBL" id="MWDQ01000010">
    <property type="protein sequence ID" value="OQB75487.1"/>
    <property type="molecule type" value="Genomic_DNA"/>
</dbReference>
<name>A0A1V6CF07_UNCT6</name>